<evidence type="ECO:0000313" key="4">
    <source>
        <dbReference type="Proteomes" id="UP000053989"/>
    </source>
</evidence>
<dbReference type="OrthoDB" id="1938465at2759"/>
<evidence type="ECO:0000313" key="3">
    <source>
        <dbReference type="EMBL" id="KIM69844.1"/>
    </source>
</evidence>
<dbReference type="InterPro" id="IPR057670">
    <property type="entry name" value="SH3_retrovirus"/>
</dbReference>
<feature type="compositionally biased region" description="Low complexity" evidence="1">
    <location>
        <begin position="112"/>
        <end position="122"/>
    </location>
</feature>
<reference evidence="3 4" key="1">
    <citation type="submission" date="2014-04" db="EMBL/GenBank/DDBJ databases">
        <authorList>
            <consortium name="DOE Joint Genome Institute"/>
            <person name="Kuo A."/>
            <person name="Kohler A."/>
            <person name="Nagy L.G."/>
            <person name="Floudas D."/>
            <person name="Copeland A."/>
            <person name="Barry K.W."/>
            <person name="Cichocki N."/>
            <person name="Veneault-Fourrey C."/>
            <person name="LaButti K."/>
            <person name="Lindquist E.A."/>
            <person name="Lipzen A."/>
            <person name="Lundell T."/>
            <person name="Morin E."/>
            <person name="Murat C."/>
            <person name="Sun H."/>
            <person name="Tunlid A."/>
            <person name="Henrissat B."/>
            <person name="Grigoriev I.V."/>
            <person name="Hibbett D.S."/>
            <person name="Martin F."/>
            <person name="Nordberg H.P."/>
            <person name="Cantor M.N."/>
            <person name="Hua S.X."/>
        </authorList>
    </citation>
    <scope>NUCLEOTIDE SEQUENCE [LARGE SCALE GENOMIC DNA]</scope>
    <source>
        <strain evidence="3 4">Foug A</strain>
    </source>
</reference>
<dbReference type="Pfam" id="PF25597">
    <property type="entry name" value="SH3_retrovirus"/>
    <property type="match status" value="1"/>
</dbReference>
<accession>A0A0C3ENS3</accession>
<sequence>MLHEMQAKLGPKSREVLFMGYPLGVKGYWVRDVATSQFFNSCDVIFNESMSFPHLTGKAPIPTPPDVVDEDDDDGVPVPSPGATDDAPHPSSTTVNAPSSLTSCPSAPVAPPAMSSPSPAGPLHRSTQSRVLMEAG</sequence>
<gene>
    <name evidence="3" type="ORF">SCLCIDRAFT_103361</name>
</gene>
<dbReference type="AlphaFoldDB" id="A0A0C3ENS3"/>
<evidence type="ECO:0000259" key="2">
    <source>
        <dbReference type="Pfam" id="PF25597"/>
    </source>
</evidence>
<proteinExistence type="predicted"/>
<feature type="compositionally biased region" description="Polar residues" evidence="1">
    <location>
        <begin position="90"/>
        <end position="104"/>
    </location>
</feature>
<dbReference type="InParanoid" id="A0A0C3ENS3"/>
<keyword evidence="4" id="KW-1185">Reference proteome</keyword>
<feature type="region of interest" description="Disordered" evidence="1">
    <location>
        <begin position="53"/>
        <end position="136"/>
    </location>
</feature>
<protein>
    <recommendedName>
        <fullName evidence="2">Retroviral polymerase SH3-like domain-containing protein</fullName>
    </recommendedName>
</protein>
<organism evidence="3 4">
    <name type="scientific">Scleroderma citrinum Foug A</name>
    <dbReference type="NCBI Taxonomy" id="1036808"/>
    <lineage>
        <taxon>Eukaryota</taxon>
        <taxon>Fungi</taxon>
        <taxon>Dikarya</taxon>
        <taxon>Basidiomycota</taxon>
        <taxon>Agaricomycotina</taxon>
        <taxon>Agaricomycetes</taxon>
        <taxon>Agaricomycetidae</taxon>
        <taxon>Boletales</taxon>
        <taxon>Sclerodermatineae</taxon>
        <taxon>Sclerodermataceae</taxon>
        <taxon>Scleroderma</taxon>
    </lineage>
</organism>
<feature type="domain" description="Retroviral polymerase SH3-like" evidence="2">
    <location>
        <begin position="6"/>
        <end position="55"/>
    </location>
</feature>
<reference evidence="4" key="2">
    <citation type="submission" date="2015-01" db="EMBL/GenBank/DDBJ databases">
        <title>Evolutionary Origins and Diversification of the Mycorrhizal Mutualists.</title>
        <authorList>
            <consortium name="DOE Joint Genome Institute"/>
            <consortium name="Mycorrhizal Genomics Consortium"/>
            <person name="Kohler A."/>
            <person name="Kuo A."/>
            <person name="Nagy L.G."/>
            <person name="Floudas D."/>
            <person name="Copeland A."/>
            <person name="Barry K.W."/>
            <person name="Cichocki N."/>
            <person name="Veneault-Fourrey C."/>
            <person name="LaButti K."/>
            <person name="Lindquist E.A."/>
            <person name="Lipzen A."/>
            <person name="Lundell T."/>
            <person name="Morin E."/>
            <person name="Murat C."/>
            <person name="Riley R."/>
            <person name="Ohm R."/>
            <person name="Sun H."/>
            <person name="Tunlid A."/>
            <person name="Henrissat B."/>
            <person name="Grigoriev I.V."/>
            <person name="Hibbett D.S."/>
            <person name="Martin F."/>
        </authorList>
    </citation>
    <scope>NUCLEOTIDE SEQUENCE [LARGE SCALE GENOMIC DNA]</scope>
    <source>
        <strain evidence="4">Foug A</strain>
    </source>
</reference>
<evidence type="ECO:0000256" key="1">
    <source>
        <dbReference type="SAM" id="MobiDB-lite"/>
    </source>
</evidence>
<name>A0A0C3ENS3_9AGAM</name>
<dbReference type="Proteomes" id="UP000053989">
    <property type="component" value="Unassembled WGS sequence"/>
</dbReference>
<dbReference type="HOGENOM" id="CLU_1876658_0_0_1"/>
<dbReference type="EMBL" id="KN822006">
    <property type="protein sequence ID" value="KIM69844.1"/>
    <property type="molecule type" value="Genomic_DNA"/>
</dbReference>